<dbReference type="Proteomes" id="UP000557307">
    <property type="component" value="Unassembled WGS sequence"/>
</dbReference>
<organism evidence="1 2">
    <name type="scientific">Rhabdobacter roseus</name>
    <dbReference type="NCBI Taxonomy" id="1655419"/>
    <lineage>
        <taxon>Bacteria</taxon>
        <taxon>Pseudomonadati</taxon>
        <taxon>Bacteroidota</taxon>
        <taxon>Cytophagia</taxon>
        <taxon>Cytophagales</taxon>
        <taxon>Cytophagaceae</taxon>
        <taxon>Rhabdobacter</taxon>
    </lineage>
</organism>
<dbReference type="InterPro" id="IPR011060">
    <property type="entry name" value="RibuloseP-bd_barrel"/>
</dbReference>
<sequence length="207" mass="22583">MLSTTVKISNVTNLSDARYCAGMGVALLGFSIDPADASYVAANKFEEIRSWVAGVQMVAETTQTDPKRILDTLAGYAVDALQVQEPNVLSYLKSELALPLLLRVNVDTYAADELDALMSRYAAYVEYFLLESDHNAPLTADWLHSLGQLTTDYPVLVGFGLDEVPTVESLRQQVPASGLALRGSAEIRPGYKDFGTLMDILEALEEE</sequence>
<protein>
    <submittedName>
        <fullName evidence="1">Phosphoribosylanthranilate isomerase</fullName>
        <ecNumber evidence="1">5.3.1.24</ecNumber>
    </submittedName>
</protein>
<keyword evidence="2" id="KW-1185">Reference proteome</keyword>
<keyword evidence="1" id="KW-0413">Isomerase</keyword>
<comment type="caution">
    <text evidence="1">The sequence shown here is derived from an EMBL/GenBank/DDBJ whole genome shotgun (WGS) entry which is preliminary data.</text>
</comment>
<name>A0A840TY57_9BACT</name>
<reference evidence="1 2" key="1">
    <citation type="submission" date="2020-08" db="EMBL/GenBank/DDBJ databases">
        <title>Genomic Encyclopedia of Type Strains, Phase IV (KMG-IV): sequencing the most valuable type-strain genomes for metagenomic binning, comparative biology and taxonomic classification.</title>
        <authorList>
            <person name="Goeker M."/>
        </authorList>
    </citation>
    <scope>NUCLEOTIDE SEQUENCE [LARGE SCALE GENOMIC DNA]</scope>
    <source>
        <strain evidence="1 2">DSM 105074</strain>
    </source>
</reference>
<dbReference type="AlphaFoldDB" id="A0A840TY57"/>
<accession>A0A840TY57</accession>
<proteinExistence type="predicted"/>
<evidence type="ECO:0000313" key="1">
    <source>
        <dbReference type="EMBL" id="MBB5286223.1"/>
    </source>
</evidence>
<dbReference type="InterPro" id="IPR013785">
    <property type="entry name" value="Aldolase_TIM"/>
</dbReference>
<dbReference type="GO" id="GO:0004640">
    <property type="term" value="F:phosphoribosylanthranilate isomerase activity"/>
    <property type="evidence" value="ECO:0007669"/>
    <property type="project" value="UniProtKB-EC"/>
</dbReference>
<dbReference type="EC" id="5.3.1.24" evidence="1"/>
<gene>
    <name evidence="1" type="ORF">HNQ92_004383</name>
</gene>
<dbReference type="Gene3D" id="3.20.20.70">
    <property type="entry name" value="Aldolase class I"/>
    <property type="match status" value="1"/>
</dbReference>
<dbReference type="RefSeq" id="WP_184177130.1">
    <property type="nucleotide sequence ID" value="NZ_JACHGF010000008.1"/>
</dbReference>
<dbReference type="EMBL" id="JACHGF010000008">
    <property type="protein sequence ID" value="MBB5286223.1"/>
    <property type="molecule type" value="Genomic_DNA"/>
</dbReference>
<dbReference type="SUPFAM" id="SSF51366">
    <property type="entry name" value="Ribulose-phoshate binding barrel"/>
    <property type="match status" value="1"/>
</dbReference>
<evidence type="ECO:0000313" key="2">
    <source>
        <dbReference type="Proteomes" id="UP000557307"/>
    </source>
</evidence>